<dbReference type="Gene3D" id="2.120.10.80">
    <property type="entry name" value="Kelch-type beta propeller"/>
    <property type="match status" value="1"/>
</dbReference>
<dbReference type="InterPro" id="IPR015915">
    <property type="entry name" value="Kelch-typ_b-propeller"/>
</dbReference>
<evidence type="ECO:0000256" key="1">
    <source>
        <dbReference type="SAM" id="MobiDB-lite"/>
    </source>
</evidence>
<keyword evidence="2" id="KW-1185">Reference proteome</keyword>
<sequence>MGKKDKKKGKGAEKTAAKTQKKTNLKIKKTLQSKGEEDIDTLLAQFAEADQKKLQVVVELCKAPPSKRSAFSFTMHPEKDQLFMLAGEYFNGINTMVHNELYSYTVKQDRWHDIRCPGGPPPRCAHQTVAVQQNGGELWVFGGEFTSKSQSQFYHYKDLWVYSIANKTWRKITAKDGPSARSGHRMVLSQKKLFLFGGFHDNGFDYKYFNDVHAFDLENYQWLKLEISGKLPDARSACGMAALNDGRLLVYGGYSRQKLQGAKDDSGVIHTDMFHLVPNKHDTTGLQYKWVLVKQSGDVPNPPRCSFSFSACCSLGQAGTWQDKAVLFGGVNDIQPPDEDEKLEGEFFNDLFLLDMTRGSWVELQLSGKRSAADEEKKRRRAEEDKDDVEMPDVQEADDAAAELTKASLEPQVHTVVTDGIFTLTVDMRSSTSAAASNELGSSLVARAADKNVFWPPPRISGGLSVRSGVLYLYGGLYEEGDKQLTLNDFYSLDLNKLEEWRVIKPLDPKDLEWFDSEDDEDDDDDDDSDSEDGSEDDH</sequence>
<feature type="compositionally biased region" description="Basic and acidic residues" evidence="1">
    <location>
        <begin position="371"/>
        <end position="384"/>
    </location>
</feature>
<dbReference type="PANTHER" id="PTHR46063:SF1">
    <property type="entry name" value="KELCH DOMAIN-CONTAINING PROTEIN 4"/>
    <property type="match status" value="1"/>
</dbReference>
<organism evidence="2 3">
    <name type="scientific">Hyalella azteca</name>
    <name type="common">Amphipod</name>
    <dbReference type="NCBI Taxonomy" id="294128"/>
    <lineage>
        <taxon>Eukaryota</taxon>
        <taxon>Metazoa</taxon>
        <taxon>Ecdysozoa</taxon>
        <taxon>Arthropoda</taxon>
        <taxon>Crustacea</taxon>
        <taxon>Multicrustacea</taxon>
        <taxon>Malacostraca</taxon>
        <taxon>Eumalacostraca</taxon>
        <taxon>Peracarida</taxon>
        <taxon>Amphipoda</taxon>
        <taxon>Senticaudata</taxon>
        <taxon>Talitrida</taxon>
        <taxon>Talitroidea</taxon>
        <taxon>Hyalellidae</taxon>
        <taxon>Hyalella</taxon>
    </lineage>
</organism>
<feature type="region of interest" description="Disordered" evidence="1">
    <location>
        <begin position="512"/>
        <end position="539"/>
    </location>
</feature>
<dbReference type="OrthoDB" id="4447at2759"/>
<protein>
    <submittedName>
        <fullName evidence="3">Kelch domain-containing protein 4</fullName>
    </submittedName>
</protein>
<dbReference type="Proteomes" id="UP000694843">
    <property type="component" value="Unplaced"/>
</dbReference>
<name>A0A8B7P9M9_HYAAZ</name>
<dbReference type="Pfam" id="PF24681">
    <property type="entry name" value="Kelch_KLHDC2_KLHL20_DRC7"/>
    <property type="match status" value="1"/>
</dbReference>
<reference evidence="3" key="1">
    <citation type="submission" date="2025-08" db="UniProtKB">
        <authorList>
            <consortium name="RefSeq"/>
        </authorList>
    </citation>
    <scope>IDENTIFICATION</scope>
    <source>
        <tissue evidence="3">Whole organism</tissue>
    </source>
</reference>
<dbReference type="PANTHER" id="PTHR46063">
    <property type="entry name" value="KELCH DOMAIN-CONTAINING PROTEIN"/>
    <property type="match status" value="1"/>
</dbReference>
<dbReference type="KEGG" id="hazt:108678726"/>
<evidence type="ECO:0000313" key="2">
    <source>
        <dbReference type="Proteomes" id="UP000694843"/>
    </source>
</evidence>
<proteinExistence type="predicted"/>
<dbReference type="GeneID" id="108678726"/>
<dbReference type="RefSeq" id="XP_018022680.1">
    <property type="nucleotide sequence ID" value="XM_018167191.2"/>
</dbReference>
<evidence type="ECO:0000313" key="3">
    <source>
        <dbReference type="RefSeq" id="XP_018022680.1"/>
    </source>
</evidence>
<feature type="region of interest" description="Disordered" evidence="1">
    <location>
        <begin position="1"/>
        <end position="21"/>
    </location>
</feature>
<accession>A0A8B7P9M9</accession>
<gene>
    <name evidence="3" type="primary">LOC108678726</name>
</gene>
<dbReference type="AlphaFoldDB" id="A0A8B7P9M9"/>
<feature type="compositionally biased region" description="Acidic residues" evidence="1">
    <location>
        <begin position="514"/>
        <end position="539"/>
    </location>
</feature>
<feature type="region of interest" description="Disordered" evidence="1">
    <location>
        <begin position="367"/>
        <end position="393"/>
    </location>
</feature>
<dbReference type="OMA" id="PSPRVGC"/>
<dbReference type="InterPro" id="IPR052588">
    <property type="entry name" value="Kelch_domain_protein"/>
</dbReference>
<dbReference type="SUPFAM" id="SSF117281">
    <property type="entry name" value="Kelch motif"/>
    <property type="match status" value="1"/>
</dbReference>